<reference evidence="10 11" key="1">
    <citation type="journal article" date="2024" name="BMC Genomics">
        <title>De novo assembly and annotation of Popillia japonica's genome with initial clues to its potential as an invasive pest.</title>
        <authorList>
            <person name="Cucini C."/>
            <person name="Boschi S."/>
            <person name="Funari R."/>
            <person name="Cardaioli E."/>
            <person name="Iannotti N."/>
            <person name="Marturano G."/>
            <person name="Paoli F."/>
            <person name="Bruttini M."/>
            <person name="Carapelli A."/>
            <person name="Frati F."/>
            <person name="Nardi F."/>
        </authorList>
    </citation>
    <scope>NUCLEOTIDE SEQUENCE [LARGE SCALE GENOMIC DNA]</scope>
    <source>
        <strain evidence="10">DMR45628</strain>
    </source>
</reference>
<dbReference type="InterPro" id="IPR036236">
    <property type="entry name" value="Znf_C2H2_sf"/>
</dbReference>
<dbReference type="EMBL" id="JASPKY010000080">
    <property type="protein sequence ID" value="KAK9738986.1"/>
    <property type="molecule type" value="Genomic_DNA"/>
</dbReference>
<evidence type="ECO:0000256" key="1">
    <source>
        <dbReference type="ARBA" id="ARBA00004123"/>
    </source>
</evidence>
<dbReference type="PROSITE" id="PS50808">
    <property type="entry name" value="ZF_BED"/>
    <property type="match status" value="1"/>
</dbReference>
<gene>
    <name evidence="10" type="ORF">QE152_g9446</name>
</gene>
<organism evidence="10 11">
    <name type="scientific">Popillia japonica</name>
    <name type="common">Japanese beetle</name>
    <dbReference type="NCBI Taxonomy" id="7064"/>
    <lineage>
        <taxon>Eukaryota</taxon>
        <taxon>Metazoa</taxon>
        <taxon>Ecdysozoa</taxon>
        <taxon>Arthropoda</taxon>
        <taxon>Hexapoda</taxon>
        <taxon>Insecta</taxon>
        <taxon>Pterygota</taxon>
        <taxon>Neoptera</taxon>
        <taxon>Endopterygota</taxon>
        <taxon>Coleoptera</taxon>
        <taxon>Polyphaga</taxon>
        <taxon>Scarabaeiformia</taxon>
        <taxon>Scarabaeidae</taxon>
        <taxon>Rutelinae</taxon>
        <taxon>Popillia</taxon>
    </lineage>
</organism>
<name>A0AAW1LUX3_POPJA</name>
<dbReference type="SMART" id="SM00614">
    <property type="entry name" value="ZnF_BED"/>
    <property type="match status" value="1"/>
</dbReference>
<keyword evidence="11" id="KW-1185">Reference proteome</keyword>
<evidence type="ECO:0000256" key="8">
    <source>
        <dbReference type="PROSITE-ProRule" id="PRU00027"/>
    </source>
</evidence>
<keyword evidence="2" id="KW-0479">Metal-binding</keyword>
<keyword evidence="6" id="KW-0804">Transcription</keyword>
<dbReference type="SUPFAM" id="SSF57667">
    <property type="entry name" value="beta-beta-alpha zinc fingers"/>
    <property type="match status" value="1"/>
</dbReference>
<accession>A0AAW1LUX3</accession>
<comment type="subcellular location">
    <subcellularLocation>
        <location evidence="1">Nucleus</location>
    </subcellularLocation>
</comment>
<keyword evidence="5" id="KW-0805">Transcription regulation</keyword>
<dbReference type="InterPro" id="IPR052035">
    <property type="entry name" value="ZnF_BED_domain_contain"/>
</dbReference>
<keyword evidence="4" id="KW-0862">Zinc</keyword>
<evidence type="ECO:0000259" key="9">
    <source>
        <dbReference type="PROSITE" id="PS50808"/>
    </source>
</evidence>
<evidence type="ECO:0000256" key="6">
    <source>
        <dbReference type="ARBA" id="ARBA00023163"/>
    </source>
</evidence>
<dbReference type="PANTHER" id="PTHR46481:SF10">
    <property type="entry name" value="ZINC FINGER BED DOMAIN-CONTAINING PROTEIN 39"/>
    <property type="match status" value="1"/>
</dbReference>
<sequence>MAQRRKSWCWNYFLLENDSKLKCKSCDFLLSYKHKNTSGMIKHLKSIHNISVGPSTRDVNSLLQGSQKANIDNLLLEMIYKGFHPLSIVEDKTFQHFVMALNPNYNFSLEA</sequence>
<dbReference type="GO" id="GO:0009791">
    <property type="term" value="P:post-embryonic development"/>
    <property type="evidence" value="ECO:0007669"/>
    <property type="project" value="UniProtKB-ARBA"/>
</dbReference>
<dbReference type="SUPFAM" id="SSF140996">
    <property type="entry name" value="Hermes dimerisation domain"/>
    <property type="match status" value="1"/>
</dbReference>
<evidence type="ECO:0000256" key="2">
    <source>
        <dbReference type="ARBA" id="ARBA00022723"/>
    </source>
</evidence>
<protein>
    <submittedName>
        <fullName evidence="10">BED zinc finger</fullName>
    </submittedName>
</protein>
<keyword evidence="3 8" id="KW-0863">Zinc-finger</keyword>
<dbReference type="AlphaFoldDB" id="A0AAW1LUX3"/>
<dbReference type="GO" id="GO:0005634">
    <property type="term" value="C:nucleus"/>
    <property type="evidence" value="ECO:0007669"/>
    <property type="project" value="UniProtKB-SubCell"/>
</dbReference>
<evidence type="ECO:0000256" key="3">
    <source>
        <dbReference type="ARBA" id="ARBA00022771"/>
    </source>
</evidence>
<dbReference type="Proteomes" id="UP001458880">
    <property type="component" value="Unassembled WGS sequence"/>
</dbReference>
<comment type="caution">
    <text evidence="10">The sequence shown here is derived from an EMBL/GenBank/DDBJ whole genome shotgun (WGS) entry which is preliminary data.</text>
</comment>
<proteinExistence type="predicted"/>
<dbReference type="GO" id="GO:0003677">
    <property type="term" value="F:DNA binding"/>
    <property type="evidence" value="ECO:0007669"/>
    <property type="project" value="InterPro"/>
</dbReference>
<evidence type="ECO:0000256" key="7">
    <source>
        <dbReference type="ARBA" id="ARBA00023242"/>
    </source>
</evidence>
<evidence type="ECO:0000313" key="11">
    <source>
        <dbReference type="Proteomes" id="UP001458880"/>
    </source>
</evidence>
<feature type="domain" description="BED-type" evidence="9">
    <location>
        <begin position="4"/>
        <end position="48"/>
    </location>
</feature>
<keyword evidence="7" id="KW-0539">Nucleus</keyword>
<evidence type="ECO:0000256" key="5">
    <source>
        <dbReference type="ARBA" id="ARBA00023015"/>
    </source>
</evidence>
<dbReference type="InterPro" id="IPR003656">
    <property type="entry name" value="Znf_BED"/>
</dbReference>
<evidence type="ECO:0000256" key="4">
    <source>
        <dbReference type="ARBA" id="ARBA00022833"/>
    </source>
</evidence>
<dbReference type="GO" id="GO:0008270">
    <property type="term" value="F:zinc ion binding"/>
    <property type="evidence" value="ECO:0007669"/>
    <property type="project" value="UniProtKB-KW"/>
</dbReference>
<dbReference type="PANTHER" id="PTHR46481">
    <property type="entry name" value="ZINC FINGER BED DOMAIN-CONTAINING PROTEIN 4"/>
    <property type="match status" value="1"/>
</dbReference>
<dbReference type="Pfam" id="PF02892">
    <property type="entry name" value="zf-BED"/>
    <property type="match status" value="1"/>
</dbReference>
<evidence type="ECO:0000313" key="10">
    <source>
        <dbReference type="EMBL" id="KAK9738986.1"/>
    </source>
</evidence>